<name>A0A915KY62_ROMCU</name>
<dbReference type="Proteomes" id="UP000887565">
    <property type="component" value="Unplaced"/>
</dbReference>
<dbReference type="WBParaSite" id="nRc.2.0.1.t42422-RA">
    <property type="protein sequence ID" value="nRc.2.0.1.t42422-RA"/>
    <property type="gene ID" value="nRc.2.0.1.g42422"/>
</dbReference>
<keyword evidence="1" id="KW-1185">Reference proteome</keyword>
<organism evidence="1 2">
    <name type="scientific">Romanomermis culicivorax</name>
    <name type="common">Nematode worm</name>
    <dbReference type="NCBI Taxonomy" id="13658"/>
    <lineage>
        <taxon>Eukaryota</taxon>
        <taxon>Metazoa</taxon>
        <taxon>Ecdysozoa</taxon>
        <taxon>Nematoda</taxon>
        <taxon>Enoplea</taxon>
        <taxon>Dorylaimia</taxon>
        <taxon>Mermithida</taxon>
        <taxon>Mermithoidea</taxon>
        <taxon>Mermithidae</taxon>
        <taxon>Romanomermis</taxon>
    </lineage>
</organism>
<evidence type="ECO:0000313" key="2">
    <source>
        <dbReference type="WBParaSite" id="nRc.2.0.1.t42422-RA"/>
    </source>
</evidence>
<accession>A0A915KY62</accession>
<proteinExistence type="predicted"/>
<dbReference type="AlphaFoldDB" id="A0A915KY62"/>
<evidence type="ECO:0000313" key="1">
    <source>
        <dbReference type="Proteomes" id="UP000887565"/>
    </source>
</evidence>
<protein>
    <submittedName>
        <fullName evidence="2">Uncharacterized protein</fullName>
    </submittedName>
</protein>
<sequence>MSSELPIALVSSVIKMTGHITRNNRYQFPYASKIVANIDRNTMKKMPGGAICIPWFVVGARGARAHCAAPNKVRIPITGG</sequence>
<reference evidence="2" key="1">
    <citation type="submission" date="2022-11" db="UniProtKB">
        <authorList>
            <consortium name="WormBaseParasite"/>
        </authorList>
    </citation>
    <scope>IDENTIFICATION</scope>
</reference>